<evidence type="ECO:0000256" key="6">
    <source>
        <dbReference type="PIRSR" id="PIRSR028757-1"/>
    </source>
</evidence>
<keyword evidence="2" id="KW-0121">Carboxypeptidase</keyword>
<evidence type="ECO:0000256" key="3">
    <source>
        <dbReference type="ARBA" id="ARBA00022670"/>
    </source>
</evidence>
<dbReference type="PANTHER" id="PTHR30237:SF2">
    <property type="entry name" value="MUREIN TETRAPEPTIDE CARBOXYPEPTIDASE"/>
    <property type="match status" value="1"/>
</dbReference>
<evidence type="ECO:0000313" key="10">
    <source>
        <dbReference type="EMBL" id="XDL13068.1"/>
    </source>
</evidence>
<dbReference type="AlphaFoldDB" id="A0AB39IBG6"/>
<feature type="chain" id="PRO_5044195146" evidence="7">
    <location>
        <begin position="28"/>
        <end position="358"/>
    </location>
</feature>
<dbReference type="EMBL" id="CP162411">
    <property type="protein sequence ID" value="XDL13068.1"/>
    <property type="molecule type" value="Genomic_DNA"/>
</dbReference>
<keyword evidence="5" id="KW-0720">Serine protease</keyword>
<dbReference type="RefSeq" id="WP_226099710.1">
    <property type="nucleotide sequence ID" value="NZ_CP162411.1"/>
</dbReference>
<dbReference type="InterPro" id="IPR027461">
    <property type="entry name" value="Carboxypeptidase_A_C_sf"/>
</dbReference>
<dbReference type="InterPro" id="IPR003507">
    <property type="entry name" value="S66_fam"/>
</dbReference>
<reference evidence="10" key="1">
    <citation type="submission" date="2024-07" db="EMBL/GenBank/DDBJ databases">
        <authorList>
            <person name="Pedron J."/>
        </authorList>
    </citation>
    <scope>NUCLEOTIDE SEQUENCE</scope>
    <source>
        <strain evidence="10">A642-S2-A17</strain>
    </source>
</reference>
<dbReference type="Gene3D" id="3.50.30.60">
    <property type="entry name" value="LD-carboxypeptidase A C-terminal domain-like"/>
    <property type="match status" value="1"/>
</dbReference>
<evidence type="ECO:0000256" key="2">
    <source>
        <dbReference type="ARBA" id="ARBA00022645"/>
    </source>
</evidence>
<feature type="signal peptide" evidence="7">
    <location>
        <begin position="1"/>
        <end position="27"/>
    </location>
</feature>
<evidence type="ECO:0000256" key="1">
    <source>
        <dbReference type="ARBA" id="ARBA00010233"/>
    </source>
</evidence>
<protein>
    <submittedName>
        <fullName evidence="10">LD-carboxypeptidase</fullName>
    </submittedName>
</protein>
<feature type="active site" description="Charge relay system" evidence="6">
    <location>
        <position position="324"/>
    </location>
</feature>
<accession>A0AB39IBG6</accession>
<dbReference type="Pfam" id="PF02016">
    <property type="entry name" value="Peptidase_S66"/>
    <property type="match status" value="1"/>
</dbReference>
<feature type="active site" description="Charge relay system" evidence="6">
    <location>
        <position position="256"/>
    </location>
</feature>
<dbReference type="InterPro" id="IPR029062">
    <property type="entry name" value="Class_I_gatase-like"/>
</dbReference>
<dbReference type="InterPro" id="IPR040921">
    <property type="entry name" value="Peptidase_S66C"/>
</dbReference>
<dbReference type="SUPFAM" id="SSF52317">
    <property type="entry name" value="Class I glutamine amidotransferase-like"/>
    <property type="match status" value="1"/>
</dbReference>
<evidence type="ECO:0000256" key="5">
    <source>
        <dbReference type="ARBA" id="ARBA00022825"/>
    </source>
</evidence>
<comment type="similarity">
    <text evidence="1">Belongs to the peptidase S66 family.</text>
</comment>
<evidence type="ECO:0000256" key="4">
    <source>
        <dbReference type="ARBA" id="ARBA00022801"/>
    </source>
</evidence>
<feature type="domain" description="LD-carboxypeptidase C-terminal" evidence="9">
    <location>
        <begin position="226"/>
        <end position="338"/>
    </location>
</feature>
<dbReference type="InterPro" id="IPR027478">
    <property type="entry name" value="LdcA_N"/>
</dbReference>
<organism evidence="10">
    <name type="scientific">Dickeya oryzae</name>
    <dbReference type="NCBI Taxonomy" id="1240404"/>
    <lineage>
        <taxon>Bacteria</taxon>
        <taxon>Pseudomonadati</taxon>
        <taxon>Pseudomonadota</taxon>
        <taxon>Gammaproteobacteria</taxon>
        <taxon>Enterobacterales</taxon>
        <taxon>Pectobacteriaceae</taxon>
        <taxon>Dickeya</taxon>
    </lineage>
</organism>
<evidence type="ECO:0000259" key="8">
    <source>
        <dbReference type="Pfam" id="PF02016"/>
    </source>
</evidence>
<sequence>MEKKMRLSLIFILASSTLFIFNDSAIASSSHIKPSQPCCEKPNRDGVLSSDKLIYLISISSQYDESIIPKIKEAFSSSGYSIDTTYLHQNPTPLGYTDTDKARADTLIKAMTDDKVKYIWFVRGGAGALNLYPYLYEKKEEIAKSTPKVLIGFSDVTAIHYYVNNVIKWPSVHGILASYNMEMHAITGSKINMYSSINDTLAAIFKGSTYSGVSPMNSVAYAGAIGVASGGNLTLVQSFFSTKYEENYSKKILLLEDIDENPRQLDRTLHQLLYKRNFHPKAIIFGQFYKDDMDNKDKEIYKYAISNFAKKTNYPVYYYPEFGHGYTNTPFILSKRLEIDCNIKYEYCSLKQPPLYRH</sequence>
<dbReference type="GO" id="GO:0006508">
    <property type="term" value="P:proteolysis"/>
    <property type="evidence" value="ECO:0007669"/>
    <property type="project" value="UniProtKB-KW"/>
</dbReference>
<dbReference type="GO" id="GO:0004180">
    <property type="term" value="F:carboxypeptidase activity"/>
    <property type="evidence" value="ECO:0007669"/>
    <property type="project" value="UniProtKB-KW"/>
</dbReference>
<keyword evidence="7" id="KW-0732">Signal</keyword>
<feature type="domain" description="LD-carboxypeptidase N-terminal" evidence="8">
    <location>
        <begin position="54"/>
        <end position="174"/>
    </location>
</feature>
<dbReference type="PIRSF" id="PIRSF028757">
    <property type="entry name" value="LD-carboxypeptidase"/>
    <property type="match status" value="1"/>
</dbReference>
<gene>
    <name evidence="10" type="ORF">LF923_0012670</name>
</gene>
<dbReference type="SUPFAM" id="SSF141986">
    <property type="entry name" value="LD-carboxypeptidase A C-terminal domain-like"/>
    <property type="match status" value="1"/>
</dbReference>
<evidence type="ECO:0000259" key="9">
    <source>
        <dbReference type="Pfam" id="PF17676"/>
    </source>
</evidence>
<dbReference type="InterPro" id="IPR040449">
    <property type="entry name" value="Peptidase_S66_N"/>
</dbReference>
<dbReference type="CDD" id="cd07025">
    <property type="entry name" value="Peptidase_S66"/>
    <property type="match status" value="1"/>
</dbReference>
<dbReference type="Gene3D" id="3.40.50.10740">
    <property type="entry name" value="Class I glutamine amidotransferase-like"/>
    <property type="match status" value="1"/>
</dbReference>
<name>A0AB39IBG6_9GAMM</name>
<proteinExistence type="inferred from homology"/>
<keyword evidence="3" id="KW-0645">Protease</keyword>
<feature type="active site" description="Nucleophile" evidence="6">
    <location>
        <position position="154"/>
    </location>
</feature>
<dbReference type="GO" id="GO:0008236">
    <property type="term" value="F:serine-type peptidase activity"/>
    <property type="evidence" value="ECO:0007669"/>
    <property type="project" value="UniProtKB-KW"/>
</dbReference>
<dbReference type="PANTHER" id="PTHR30237">
    <property type="entry name" value="MURAMOYLTETRAPEPTIDE CARBOXYPEPTIDASE"/>
    <property type="match status" value="1"/>
</dbReference>
<evidence type="ECO:0000256" key="7">
    <source>
        <dbReference type="SAM" id="SignalP"/>
    </source>
</evidence>
<dbReference type="Pfam" id="PF17676">
    <property type="entry name" value="Peptidase_S66C"/>
    <property type="match status" value="1"/>
</dbReference>
<keyword evidence="4" id="KW-0378">Hydrolase</keyword>